<feature type="region of interest" description="Disordered" evidence="1">
    <location>
        <begin position="114"/>
        <end position="153"/>
    </location>
</feature>
<dbReference type="Proteomes" id="UP001054945">
    <property type="component" value="Unassembled WGS sequence"/>
</dbReference>
<feature type="compositionally biased region" description="Basic and acidic residues" evidence="1">
    <location>
        <begin position="131"/>
        <end position="141"/>
    </location>
</feature>
<dbReference type="EMBL" id="BPLR01002458">
    <property type="protein sequence ID" value="GIX73942.1"/>
    <property type="molecule type" value="Genomic_DNA"/>
</dbReference>
<keyword evidence="3" id="KW-1185">Reference proteome</keyword>
<evidence type="ECO:0000313" key="3">
    <source>
        <dbReference type="Proteomes" id="UP001054945"/>
    </source>
</evidence>
<evidence type="ECO:0000256" key="1">
    <source>
        <dbReference type="SAM" id="MobiDB-lite"/>
    </source>
</evidence>
<dbReference type="AlphaFoldDB" id="A0AAV4MN24"/>
<proteinExistence type="predicted"/>
<name>A0AAV4MN24_CAEEX</name>
<reference evidence="2 3" key="1">
    <citation type="submission" date="2021-06" db="EMBL/GenBank/DDBJ databases">
        <title>Caerostris extrusa draft genome.</title>
        <authorList>
            <person name="Kono N."/>
            <person name="Arakawa K."/>
        </authorList>
    </citation>
    <scope>NUCLEOTIDE SEQUENCE [LARGE SCALE GENOMIC DNA]</scope>
</reference>
<evidence type="ECO:0000313" key="2">
    <source>
        <dbReference type="EMBL" id="GIX73942.1"/>
    </source>
</evidence>
<comment type="caution">
    <text evidence="2">The sequence shown here is derived from an EMBL/GenBank/DDBJ whole genome shotgun (WGS) entry which is preliminary data.</text>
</comment>
<gene>
    <name evidence="2" type="ORF">CEXT_522611</name>
</gene>
<protein>
    <submittedName>
        <fullName evidence="2">Uncharacterized protein</fullName>
    </submittedName>
</protein>
<accession>A0AAV4MN24</accession>
<organism evidence="2 3">
    <name type="scientific">Caerostris extrusa</name>
    <name type="common">Bark spider</name>
    <name type="synonym">Caerostris bankana</name>
    <dbReference type="NCBI Taxonomy" id="172846"/>
    <lineage>
        <taxon>Eukaryota</taxon>
        <taxon>Metazoa</taxon>
        <taxon>Ecdysozoa</taxon>
        <taxon>Arthropoda</taxon>
        <taxon>Chelicerata</taxon>
        <taxon>Arachnida</taxon>
        <taxon>Araneae</taxon>
        <taxon>Araneomorphae</taxon>
        <taxon>Entelegynae</taxon>
        <taxon>Araneoidea</taxon>
        <taxon>Araneidae</taxon>
        <taxon>Caerostris</taxon>
    </lineage>
</organism>
<sequence length="205" mass="23718">MHRGATNVVGRKGSAVKMWLLQEINGGTRLASSNMNRPKITNRSYGGNTALSGDMQKGARWQQDTIAHRLKEMGLTMSLPRVLLQYGLNRLLPFSVKTEAFFERLRHPINQYTKRHHPPSVFLSRTPKNKTSRDPPQEARQHHSLSFADDCHQENGRPACHEMRLKQKNKFVLSPRDSKPFEWKMFSLCKTDDRRMIWLIIIIVS</sequence>